<evidence type="ECO:0000256" key="14">
    <source>
        <dbReference type="ARBA" id="ARBA00049296"/>
    </source>
</evidence>
<evidence type="ECO:0000256" key="3">
    <source>
        <dbReference type="ARBA" id="ARBA00009300"/>
    </source>
</evidence>
<comment type="catalytic activity">
    <reaction evidence="14">
        <text>13-(9Z-octadecenoyloxy)-octadecanoate + H2O = 13-hydroxy-octadecanoate + (9Z)-octadecenoate + H(+)</text>
        <dbReference type="Rhea" id="RHEA:52064"/>
        <dbReference type="ChEBI" id="CHEBI:15377"/>
        <dbReference type="ChEBI" id="CHEBI:15378"/>
        <dbReference type="ChEBI" id="CHEBI:30823"/>
        <dbReference type="ChEBI" id="CHEBI:136303"/>
        <dbReference type="ChEBI" id="CHEBI:136304"/>
    </reaction>
    <physiologicalReaction direction="left-to-right" evidence="14">
        <dbReference type="Rhea" id="RHEA:52065"/>
    </physiologicalReaction>
</comment>
<evidence type="ECO:0000256" key="15">
    <source>
        <dbReference type="ARBA" id="ARBA00049322"/>
    </source>
</evidence>
<evidence type="ECO:0000256" key="4">
    <source>
        <dbReference type="ARBA" id="ARBA00022692"/>
    </source>
</evidence>
<feature type="compositionally biased region" description="Basic residues" evidence="17">
    <location>
        <begin position="234"/>
        <end position="243"/>
    </location>
</feature>
<evidence type="ECO:0000256" key="11">
    <source>
        <dbReference type="ARBA" id="ARBA00048701"/>
    </source>
</evidence>
<feature type="transmembrane region" description="Helical" evidence="18">
    <location>
        <begin position="44"/>
        <end position="64"/>
    </location>
</feature>
<evidence type="ECO:0000256" key="12">
    <source>
        <dbReference type="ARBA" id="ARBA00048800"/>
    </source>
</evidence>
<evidence type="ECO:0000256" key="6">
    <source>
        <dbReference type="ARBA" id="ARBA00023136"/>
    </source>
</evidence>
<evidence type="ECO:0000256" key="9">
    <source>
        <dbReference type="ARBA" id="ARBA00047863"/>
    </source>
</evidence>
<comment type="catalytic activity">
    <reaction evidence="7">
        <text>12-hexadecanoyloxy-octadecanoate + H2O = 12-hydroxyoctadecanoate + hexadecanoate + H(+)</text>
        <dbReference type="Rhea" id="RHEA:52056"/>
        <dbReference type="ChEBI" id="CHEBI:7896"/>
        <dbReference type="ChEBI" id="CHEBI:15377"/>
        <dbReference type="ChEBI" id="CHEBI:15378"/>
        <dbReference type="ChEBI" id="CHEBI:83677"/>
        <dbReference type="ChEBI" id="CHEBI:84201"/>
    </reaction>
    <physiologicalReaction direction="left-to-right" evidence="7">
        <dbReference type="Rhea" id="RHEA:52057"/>
    </physiologicalReaction>
</comment>
<evidence type="ECO:0000256" key="18">
    <source>
        <dbReference type="SAM" id="Phobius"/>
    </source>
</evidence>
<comment type="catalytic activity">
    <reaction evidence="1">
        <text>9-(9Z-hexadecenoyloxy)-octadecanoate + H2O = (9Z)-hexadecenoate + 9-hydroxy-octadecanoate + H(+)</text>
        <dbReference type="Rhea" id="RHEA:52068"/>
        <dbReference type="ChEBI" id="CHEBI:15377"/>
        <dbReference type="ChEBI" id="CHEBI:15378"/>
        <dbReference type="ChEBI" id="CHEBI:32372"/>
        <dbReference type="ChEBI" id="CHEBI:136286"/>
        <dbReference type="ChEBI" id="CHEBI:136309"/>
    </reaction>
    <physiologicalReaction direction="left-to-right" evidence="1">
        <dbReference type="Rhea" id="RHEA:52069"/>
    </physiologicalReaction>
</comment>
<dbReference type="PANTHER" id="PTHR10989">
    <property type="entry name" value="ANDROGEN-INDUCED PROTEIN 1-RELATED"/>
    <property type="match status" value="1"/>
</dbReference>
<feature type="transmembrane region" description="Helical" evidence="18">
    <location>
        <begin position="7"/>
        <end position="24"/>
    </location>
</feature>
<comment type="catalytic activity">
    <reaction evidence="13">
        <text>9-octadecanoyloxy-octadecanoate + H2O = 9-hydroxy-octadecanoate + octadecanoate + H(+)</text>
        <dbReference type="Rhea" id="RHEA:52096"/>
        <dbReference type="ChEBI" id="CHEBI:15377"/>
        <dbReference type="ChEBI" id="CHEBI:15378"/>
        <dbReference type="ChEBI" id="CHEBI:25629"/>
        <dbReference type="ChEBI" id="CHEBI:136286"/>
        <dbReference type="ChEBI" id="CHEBI:136373"/>
    </reaction>
    <physiologicalReaction direction="left-to-right" evidence="13">
        <dbReference type="Rhea" id="RHEA:52097"/>
    </physiologicalReaction>
</comment>
<dbReference type="GO" id="GO:0016020">
    <property type="term" value="C:membrane"/>
    <property type="evidence" value="ECO:0007669"/>
    <property type="project" value="InterPro"/>
</dbReference>
<feature type="transmembrane region" description="Helical" evidence="18">
    <location>
        <begin position="140"/>
        <end position="163"/>
    </location>
</feature>
<evidence type="ECO:0000256" key="5">
    <source>
        <dbReference type="ARBA" id="ARBA00022989"/>
    </source>
</evidence>
<evidence type="ECO:0000256" key="16">
    <source>
        <dbReference type="ARBA" id="ARBA00049428"/>
    </source>
</evidence>
<comment type="catalytic activity">
    <reaction evidence="11">
        <text>12-(9Z-octadecenoyloxy)-octadecanoate + H2O = 12-hydroxyoctadecanoate + (9Z)-octadecenoate + H(+)</text>
        <dbReference type="Rhea" id="RHEA:52060"/>
        <dbReference type="ChEBI" id="CHEBI:15377"/>
        <dbReference type="ChEBI" id="CHEBI:15378"/>
        <dbReference type="ChEBI" id="CHEBI:30823"/>
        <dbReference type="ChEBI" id="CHEBI:84201"/>
        <dbReference type="ChEBI" id="CHEBI:136302"/>
    </reaction>
    <physiologicalReaction direction="left-to-right" evidence="11">
        <dbReference type="Rhea" id="RHEA:52061"/>
    </physiologicalReaction>
</comment>
<dbReference type="InterPro" id="IPR006838">
    <property type="entry name" value="ADTRP_AIG1"/>
</dbReference>
<reference evidence="19 20" key="1">
    <citation type="journal article" date="2019" name="Gigascience">
        <title>Whole-genome sequence of the oriental lung fluke Paragonimus westermani.</title>
        <authorList>
            <person name="Oey H."/>
            <person name="Zakrzewski M."/>
            <person name="Narain K."/>
            <person name="Devi K.R."/>
            <person name="Agatsuma T."/>
            <person name="Nawaratna S."/>
            <person name="Gobert G.N."/>
            <person name="Jones M.K."/>
            <person name="Ragan M.A."/>
            <person name="McManus D.P."/>
            <person name="Krause L."/>
        </authorList>
    </citation>
    <scope>NUCLEOTIDE SEQUENCE [LARGE SCALE GENOMIC DNA]</scope>
    <source>
        <strain evidence="19 20">IND2009</strain>
    </source>
</reference>
<evidence type="ECO:0000313" key="19">
    <source>
        <dbReference type="EMBL" id="KAA3672631.1"/>
    </source>
</evidence>
<keyword evidence="6 18" id="KW-0472">Membrane</keyword>
<feature type="transmembrane region" description="Helical" evidence="18">
    <location>
        <begin position="183"/>
        <end position="208"/>
    </location>
</feature>
<comment type="catalytic activity">
    <reaction evidence="12">
        <text>9-(9Z-octadecenoyloxy)-octadecanoate + H2O = 9-hydroxy-octadecanoate + (9Z)-octadecenoate + H(+)</text>
        <dbReference type="Rhea" id="RHEA:52048"/>
        <dbReference type="ChEBI" id="CHEBI:15377"/>
        <dbReference type="ChEBI" id="CHEBI:15378"/>
        <dbReference type="ChEBI" id="CHEBI:30823"/>
        <dbReference type="ChEBI" id="CHEBI:136282"/>
        <dbReference type="ChEBI" id="CHEBI:136286"/>
    </reaction>
    <physiologicalReaction direction="left-to-right" evidence="12">
        <dbReference type="Rhea" id="RHEA:52049"/>
    </physiologicalReaction>
</comment>
<keyword evidence="20" id="KW-1185">Reference proteome</keyword>
<accession>A0A5J4NAI5</accession>
<protein>
    <submittedName>
        <fullName evidence="19">Uncharacterized protein</fullName>
    </submittedName>
</protein>
<keyword evidence="4 18" id="KW-0812">Transmembrane</keyword>
<dbReference type="EMBL" id="QNGE01004698">
    <property type="protein sequence ID" value="KAA3672631.1"/>
    <property type="molecule type" value="Genomic_DNA"/>
</dbReference>
<dbReference type="PANTHER" id="PTHR10989:SF16">
    <property type="entry name" value="AT02829P-RELATED"/>
    <property type="match status" value="1"/>
</dbReference>
<evidence type="ECO:0000256" key="1">
    <source>
        <dbReference type="ARBA" id="ARBA00000923"/>
    </source>
</evidence>
<evidence type="ECO:0000256" key="8">
    <source>
        <dbReference type="ARBA" id="ARBA00047427"/>
    </source>
</evidence>
<proteinExistence type="inferred from homology"/>
<evidence type="ECO:0000256" key="17">
    <source>
        <dbReference type="SAM" id="MobiDB-lite"/>
    </source>
</evidence>
<feature type="transmembrane region" description="Helical" evidence="18">
    <location>
        <begin position="114"/>
        <end position="133"/>
    </location>
</feature>
<name>A0A5J4NAI5_9TREM</name>
<comment type="caution">
    <text evidence="19">The sequence shown here is derived from an EMBL/GenBank/DDBJ whole genome shotgun (WGS) entry which is preliminary data.</text>
</comment>
<evidence type="ECO:0000256" key="7">
    <source>
        <dbReference type="ARBA" id="ARBA00047368"/>
    </source>
</evidence>
<feature type="transmembrane region" description="Helical" evidence="18">
    <location>
        <begin position="76"/>
        <end position="94"/>
    </location>
</feature>
<organism evidence="19 20">
    <name type="scientific">Paragonimus westermani</name>
    <dbReference type="NCBI Taxonomy" id="34504"/>
    <lineage>
        <taxon>Eukaryota</taxon>
        <taxon>Metazoa</taxon>
        <taxon>Spiralia</taxon>
        <taxon>Lophotrochozoa</taxon>
        <taxon>Platyhelminthes</taxon>
        <taxon>Trematoda</taxon>
        <taxon>Digenea</taxon>
        <taxon>Plagiorchiida</taxon>
        <taxon>Troglotremata</taxon>
        <taxon>Troglotrematidae</taxon>
        <taxon>Paragonimus</taxon>
    </lineage>
</organism>
<evidence type="ECO:0000256" key="2">
    <source>
        <dbReference type="ARBA" id="ARBA00004127"/>
    </source>
</evidence>
<keyword evidence="5 18" id="KW-1133">Transmembrane helix</keyword>
<comment type="catalytic activity">
    <reaction evidence="8">
        <text>13-octadecanoyloxy-octadecanoate + H2O = 13-hydroxy-octadecanoate + octadecanoate + H(+)</text>
        <dbReference type="Rhea" id="RHEA:52084"/>
        <dbReference type="ChEBI" id="CHEBI:15377"/>
        <dbReference type="ChEBI" id="CHEBI:15378"/>
        <dbReference type="ChEBI" id="CHEBI:25629"/>
        <dbReference type="ChEBI" id="CHEBI:136304"/>
        <dbReference type="ChEBI" id="CHEBI:136335"/>
    </reaction>
    <physiologicalReaction direction="left-to-right" evidence="8">
        <dbReference type="Rhea" id="RHEA:52085"/>
    </physiologicalReaction>
</comment>
<comment type="similarity">
    <text evidence="3">Belongs to the AIG1 family.</text>
</comment>
<evidence type="ECO:0000313" key="20">
    <source>
        <dbReference type="Proteomes" id="UP000324629"/>
    </source>
</evidence>
<feature type="region of interest" description="Disordered" evidence="17">
    <location>
        <begin position="216"/>
        <end position="243"/>
    </location>
</feature>
<sequence>MSALLSTLYRVSAFGFFLFVIHSFHQFSFGHGEYSVVTFGHMSIYLTFVVLVIQLVYFLLATPIQLMKQHTLHSSLFCGTFTASLFVCLMFWVIFLYDDKLLLNNPDLRKFPLWFSHASHSVGVCTSVLDAYLSRPSSLSFVYTALLVFALAGGYTIYVEYLARFKSTYPYPLVQNLSPSGRYILYGVGWIVICLCMIVTYLITRFLLIRQRPRKLAPRGKPTAAKPHPDAHKGKPRKPRKAD</sequence>
<comment type="subcellular location">
    <subcellularLocation>
        <location evidence="2">Endomembrane system</location>
        <topology evidence="2">Multi-pass membrane protein</topology>
    </subcellularLocation>
</comment>
<comment type="catalytic activity">
    <reaction evidence="10">
        <text>12-octadecanoyloxy-octadecanoate + H2O = 12-hydroxyoctadecanoate + octadecanoate + H(+)</text>
        <dbReference type="Rhea" id="RHEA:52080"/>
        <dbReference type="ChEBI" id="CHEBI:15377"/>
        <dbReference type="ChEBI" id="CHEBI:15378"/>
        <dbReference type="ChEBI" id="CHEBI:25629"/>
        <dbReference type="ChEBI" id="CHEBI:84201"/>
        <dbReference type="ChEBI" id="CHEBI:136330"/>
    </reaction>
    <physiologicalReaction direction="left-to-right" evidence="10">
        <dbReference type="Rhea" id="RHEA:52081"/>
    </physiologicalReaction>
</comment>
<gene>
    <name evidence="19" type="ORF">DEA37_0011305</name>
</gene>
<comment type="catalytic activity">
    <reaction evidence="15">
        <text>13-(9Z-hexadecenoyloxy)-octadecanoate + H2O = 13-hydroxy-octadecanoate + (9Z)-hexadecenoate + H(+)</text>
        <dbReference type="Rhea" id="RHEA:52076"/>
        <dbReference type="ChEBI" id="CHEBI:15377"/>
        <dbReference type="ChEBI" id="CHEBI:15378"/>
        <dbReference type="ChEBI" id="CHEBI:32372"/>
        <dbReference type="ChEBI" id="CHEBI:136304"/>
        <dbReference type="ChEBI" id="CHEBI:136315"/>
    </reaction>
    <physiologicalReaction direction="left-to-right" evidence="15">
        <dbReference type="Rhea" id="RHEA:52077"/>
    </physiologicalReaction>
</comment>
<dbReference type="GO" id="GO:0012505">
    <property type="term" value="C:endomembrane system"/>
    <property type="evidence" value="ECO:0007669"/>
    <property type="project" value="UniProtKB-SubCell"/>
</dbReference>
<dbReference type="Proteomes" id="UP000324629">
    <property type="component" value="Unassembled WGS sequence"/>
</dbReference>
<evidence type="ECO:0000256" key="10">
    <source>
        <dbReference type="ARBA" id="ARBA00048680"/>
    </source>
</evidence>
<dbReference type="Pfam" id="PF04750">
    <property type="entry name" value="Far-17a_AIG1"/>
    <property type="match status" value="1"/>
</dbReference>
<evidence type="ECO:0000256" key="13">
    <source>
        <dbReference type="ARBA" id="ARBA00049221"/>
    </source>
</evidence>
<dbReference type="AlphaFoldDB" id="A0A5J4NAI5"/>
<comment type="catalytic activity">
    <reaction evidence="9">
        <text>9-hexadecanoyloxy-octadecanoate + H2O = 9-hydroxy-octadecanoate + hexadecanoate + H(+)</text>
        <dbReference type="Rhea" id="RHEA:52052"/>
        <dbReference type="ChEBI" id="CHEBI:7896"/>
        <dbReference type="ChEBI" id="CHEBI:15377"/>
        <dbReference type="ChEBI" id="CHEBI:15378"/>
        <dbReference type="ChEBI" id="CHEBI:83670"/>
        <dbReference type="ChEBI" id="CHEBI:136286"/>
    </reaction>
    <physiologicalReaction direction="left-to-right" evidence="9">
        <dbReference type="Rhea" id="RHEA:52053"/>
    </physiologicalReaction>
</comment>
<comment type="catalytic activity">
    <reaction evidence="16">
        <text>12-(9Z-hexadecenoyloxy)-octadecanoate + H2O = 12-hydroxyoctadecanoate + (9Z)-hexadecenoate + H(+)</text>
        <dbReference type="Rhea" id="RHEA:52072"/>
        <dbReference type="ChEBI" id="CHEBI:15377"/>
        <dbReference type="ChEBI" id="CHEBI:15378"/>
        <dbReference type="ChEBI" id="CHEBI:32372"/>
        <dbReference type="ChEBI" id="CHEBI:84201"/>
        <dbReference type="ChEBI" id="CHEBI:136312"/>
    </reaction>
    <physiologicalReaction direction="left-to-right" evidence="16">
        <dbReference type="Rhea" id="RHEA:52073"/>
    </physiologicalReaction>
</comment>